<proteinExistence type="predicted"/>
<organism evidence="2 3">
    <name type="scientific">Batillaria attramentaria</name>
    <dbReference type="NCBI Taxonomy" id="370345"/>
    <lineage>
        <taxon>Eukaryota</taxon>
        <taxon>Metazoa</taxon>
        <taxon>Spiralia</taxon>
        <taxon>Lophotrochozoa</taxon>
        <taxon>Mollusca</taxon>
        <taxon>Gastropoda</taxon>
        <taxon>Caenogastropoda</taxon>
        <taxon>Sorbeoconcha</taxon>
        <taxon>Cerithioidea</taxon>
        <taxon>Batillariidae</taxon>
        <taxon>Batillaria</taxon>
    </lineage>
</organism>
<evidence type="ECO:0000313" key="2">
    <source>
        <dbReference type="EMBL" id="KAK7508696.1"/>
    </source>
</evidence>
<evidence type="ECO:0000256" key="1">
    <source>
        <dbReference type="SAM" id="MobiDB-lite"/>
    </source>
</evidence>
<protein>
    <submittedName>
        <fullName evidence="2">Uncharacterized protein</fullName>
    </submittedName>
</protein>
<accession>A0ABD0MCZ2</accession>
<dbReference type="AlphaFoldDB" id="A0ABD0MCZ2"/>
<feature type="region of interest" description="Disordered" evidence="1">
    <location>
        <begin position="1"/>
        <end position="29"/>
    </location>
</feature>
<dbReference type="Proteomes" id="UP001519460">
    <property type="component" value="Unassembled WGS sequence"/>
</dbReference>
<comment type="caution">
    <text evidence="2">The sequence shown here is derived from an EMBL/GenBank/DDBJ whole genome shotgun (WGS) entry which is preliminary data.</text>
</comment>
<feature type="compositionally biased region" description="Polar residues" evidence="1">
    <location>
        <begin position="1"/>
        <end position="13"/>
    </location>
</feature>
<keyword evidence="3" id="KW-1185">Reference proteome</keyword>
<evidence type="ECO:0000313" key="3">
    <source>
        <dbReference type="Proteomes" id="UP001519460"/>
    </source>
</evidence>
<reference evidence="2 3" key="1">
    <citation type="journal article" date="2023" name="Sci. Data">
        <title>Genome assembly of the Korean intertidal mud-creeper Batillaria attramentaria.</title>
        <authorList>
            <person name="Patra A.K."/>
            <person name="Ho P.T."/>
            <person name="Jun S."/>
            <person name="Lee S.J."/>
            <person name="Kim Y."/>
            <person name="Won Y.J."/>
        </authorList>
    </citation>
    <scope>NUCLEOTIDE SEQUENCE [LARGE SCALE GENOMIC DNA]</scope>
    <source>
        <strain evidence="2">Wonlab-2016</strain>
    </source>
</reference>
<name>A0ABD0MCZ2_9CAEN</name>
<gene>
    <name evidence="2" type="ORF">BaRGS_00000262</name>
</gene>
<sequence length="96" mass="11484">MRQLRSSYETADQATGVPAYRRRGRTDDEDRRLRCCGRTKMGTAYQYWFKLKQLSLILQPGITEFMFYLDWSRPRSGLVPRFARLWTYNNSCEESE</sequence>
<dbReference type="EMBL" id="JACVVK020000001">
    <property type="protein sequence ID" value="KAK7508696.1"/>
    <property type="molecule type" value="Genomic_DNA"/>
</dbReference>